<sequence>MKSIFLKAQFVLAISTIFVLSSCSDQNEPSPNVIPPEVILSTSTHSTTLWNTVKLTVTSTSDKGIDKVELKIDGVAVGVSTTSPYEFSWDTRNATDGLHTATVTVTDKSGDEKITEFKLTVQNTLLETKIDAGMLRKKPDWGYDERGFIFLSDEQGKVIIAQEFKNGDVISVKVPSFEGAEFTINEVIATPWNAAYTLTTITSTTHVGRGKWILKKSTPGSSSGSANVSFINRDANLDYLLHTNYLTSYFLNGTTASALNLLTSPSLLYVTSKPKDGSGMTKYHIFSSIVAGANPNALDLALVNKDLTQETISLPEGRTKGSLNIYGLHTANNTSQIYDIGARYSDDTKGKLTFQYPAEGFTGFFAMMRLTGPEYSSYNASNSKKPYDLVPLEGTLNASLAGRKATVSATGAMDLINLNLSHNHLNWTIFAEKSATTIVVPEIPAILNDVVNLNVDITDAGLTITGEDFPQIQDYKSYLDFVRASTQGYNDLGANYEGFKQLYKDIDN</sequence>
<evidence type="ECO:0000313" key="2">
    <source>
        <dbReference type="EMBL" id="MBL0744654.1"/>
    </source>
</evidence>
<dbReference type="Pfam" id="PF17957">
    <property type="entry name" value="Big_7"/>
    <property type="match status" value="1"/>
</dbReference>
<keyword evidence="1" id="KW-0732">Signal</keyword>
<reference evidence="2 3" key="1">
    <citation type="submission" date="2021-01" db="EMBL/GenBank/DDBJ databases">
        <title>Chryseolinea sp. Jin1 Genome sequencing and assembly.</title>
        <authorList>
            <person name="Kim I."/>
        </authorList>
    </citation>
    <scope>NUCLEOTIDE SEQUENCE [LARGE SCALE GENOMIC DNA]</scope>
    <source>
        <strain evidence="2 3">Jin1</strain>
    </source>
</reference>
<feature type="chain" id="PRO_5047014536" description="Ig-like domain-containing protein" evidence="1">
    <location>
        <begin position="22"/>
        <end position="508"/>
    </location>
</feature>
<organism evidence="2 3">
    <name type="scientific">Chryseolinea lacunae</name>
    <dbReference type="NCBI Taxonomy" id="2801331"/>
    <lineage>
        <taxon>Bacteria</taxon>
        <taxon>Pseudomonadati</taxon>
        <taxon>Bacteroidota</taxon>
        <taxon>Cytophagia</taxon>
        <taxon>Cytophagales</taxon>
        <taxon>Fulvivirgaceae</taxon>
        <taxon>Chryseolinea</taxon>
    </lineage>
</organism>
<dbReference type="Gene3D" id="2.60.40.10">
    <property type="entry name" value="Immunoglobulins"/>
    <property type="match status" value="1"/>
</dbReference>
<evidence type="ECO:0008006" key="4">
    <source>
        <dbReference type="Google" id="ProtNLM"/>
    </source>
</evidence>
<dbReference type="InterPro" id="IPR013783">
    <property type="entry name" value="Ig-like_fold"/>
</dbReference>
<dbReference type="PROSITE" id="PS51257">
    <property type="entry name" value="PROKAR_LIPOPROTEIN"/>
    <property type="match status" value="1"/>
</dbReference>
<name>A0ABS1KZ10_9BACT</name>
<accession>A0ABS1KZ10</accession>
<feature type="signal peptide" evidence="1">
    <location>
        <begin position="1"/>
        <end position="21"/>
    </location>
</feature>
<protein>
    <recommendedName>
        <fullName evidence="4">Ig-like domain-containing protein</fullName>
    </recommendedName>
</protein>
<evidence type="ECO:0000256" key="1">
    <source>
        <dbReference type="SAM" id="SignalP"/>
    </source>
</evidence>
<comment type="caution">
    <text evidence="2">The sequence shown here is derived from an EMBL/GenBank/DDBJ whole genome shotgun (WGS) entry which is preliminary data.</text>
</comment>
<keyword evidence="3" id="KW-1185">Reference proteome</keyword>
<evidence type="ECO:0000313" key="3">
    <source>
        <dbReference type="Proteomes" id="UP000613030"/>
    </source>
</evidence>
<dbReference type="EMBL" id="JAERRB010000012">
    <property type="protein sequence ID" value="MBL0744654.1"/>
    <property type="molecule type" value="Genomic_DNA"/>
</dbReference>
<gene>
    <name evidence="2" type="ORF">JI741_25700</name>
</gene>
<dbReference type="Proteomes" id="UP000613030">
    <property type="component" value="Unassembled WGS sequence"/>
</dbReference>
<proteinExistence type="predicted"/>
<dbReference type="RefSeq" id="WP_202014421.1">
    <property type="nucleotide sequence ID" value="NZ_JAERRB010000012.1"/>
</dbReference>